<dbReference type="AlphaFoldDB" id="A0A834K6W4"/>
<proteinExistence type="predicted"/>
<reference evidence="1" key="1">
    <citation type="journal article" date="2020" name="G3 (Bethesda)">
        <title>High-Quality Assemblies for Three Invasive Social Wasps from the &lt;i&gt;Vespula&lt;/i&gt; Genus.</title>
        <authorList>
            <person name="Harrop T.W.R."/>
            <person name="Guhlin J."/>
            <person name="McLaughlin G.M."/>
            <person name="Permina E."/>
            <person name="Stockwell P."/>
            <person name="Gilligan J."/>
            <person name="Le Lec M.F."/>
            <person name="Gruber M.A.M."/>
            <person name="Quinn O."/>
            <person name="Lovegrove M."/>
            <person name="Duncan E.J."/>
            <person name="Remnant E.J."/>
            <person name="Van Eeckhoven J."/>
            <person name="Graham B."/>
            <person name="Knapp R.A."/>
            <person name="Langford K.W."/>
            <person name="Kronenberg Z."/>
            <person name="Press M.O."/>
            <person name="Eacker S.M."/>
            <person name="Wilson-Rankin E.E."/>
            <person name="Purcell J."/>
            <person name="Lester P.J."/>
            <person name="Dearden P.K."/>
        </authorList>
    </citation>
    <scope>NUCLEOTIDE SEQUENCE</scope>
    <source>
        <strain evidence="1">Marl-1</strain>
    </source>
</reference>
<dbReference type="Proteomes" id="UP000614350">
    <property type="component" value="Unassembled WGS sequence"/>
</dbReference>
<sequence>MQLFLEIKGIIETNAISINGNNNLGAKSILARTIVPLLNLPFLYSEYNLTHMVKERSVDIVRICHTIEECRKKLWCDRNLENVVSPLKQNDFRGKMTTVPNNDHYSGRPIDVCTIHLNQDPGTSLVIFSKDLKREIGFLIDMDSETISLKLTLTIPSQVK</sequence>
<evidence type="ECO:0000313" key="2">
    <source>
        <dbReference type="Proteomes" id="UP000614350"/>
    </source>
</evidence>
<protein>
    <submittedName>
        <fullName evidence="1">Uncharacterized protein</fullName>
    </submittedName>
</protein>
<organism evidence="1 2">
    <name type="scientific">Vespula vulgaris</name>
    <name type="common">Yellow jacket</name>
    <name type="synonym">Wasp</name>
    <dbReference type="NCBI Taxonomy" id="7454"/>
    <lineage>
        <taxon>Eukaryota</taxon>
        <taxon>Metazoa</taxon>
        <taxon>Ecdysozoa</taxon>
        <taxon>Arthropoda</taxon>
        <taxon>Hexapoda</taxon>
        <taxon>Insecta</taxon>
        <taxon>Pterygota</taxon>
        <taxon>Neoptera</taxon>
        <taxon>Endopterygota</taxon>
        <taxon>Hymenoptera</taxon>
        <taxon>Apocrita</taxon>
        <taxon>Aculeata</taxon>
        <taxon>Vespoidea</taxon>
        <taxon>Vespidae</taxon>
        <taxon>Vespinae</taxon>
        <taxon>Vespula</taxon>
    </lineage>
</organism>
<accession>A0A834K6W4</accession>
<dbReference type="EMBL" id="JACSEA010000005">
    <property type="protein sequence ID" value="KAF7400990.1"/>
    <property type="molecule type" value="Genomic_DNA"/>
</dbReference>
<evidence type="ECO:0000313" key="1">
    <source>
        <dbReference type="EMBL" id="KAF7400990.1"/>
    </source>
</evidence>
<name>A0A834K6W4_VESVU</name>
<comment type="caution">
    <text evidence="1">The sequence shown here is derived from an EMBL/GenBank/DDBJ whole genome shotgun (WGS) entry which is preliminary data.</text>
</comment>
<keyword evidence="2" id="KW-1185">Reference proteome</keyword>
<gene>
    <name evidence="1" type="ORF">HZH66_006174</name>
</gene>